<gene>
    <name evidence="5" type="ORF">K7J14_10865</name>
</gene>
<keyword evidence="3" id="KW-0804">Transcription</keyword>
<keyword evidence="2" id="KW-0238">DNA-binding</keyword>
<evidence type="ECO:0000256" key="3">
    <source>
        <dbReference type="ARBA" id="ARBA00023163"/>
    </source>
</evidence>
<reference evidence="5" key="1">
    <citation type="submission" date="2021-08" db="EMBL/GenBank/DDBJ databases">
        <title>Comparative analyses of Brucepasteria parasyntrophica and Teretinema zuelzerae.</title>
        <authorList>
            <person name="Song Y."/>
            <person name="Brune A."/>
        </authorList>
    </citation>
    <scope>NUCLEOTIDE SEQUENCE</scope>
    <source>
        <strain evidence="5">DSM 1903</strain>
    </source>
</reference>
<dbReference type="PANTHER" id="PTHR43132:SF6">
    <property type="entry name" value="HTH-TYPE TRANSCRIPTIONAL REPRESSOR CZRA"/>
    <property type="match status" value="1"/>
</dbReference>
<dbReference type="NCBIfam" id="NF033788">
    <property type="entry name" value="HTH_metalloreg"/>
    <property type="match status" value="1"/>
</dbReference>
<dbReference type="InterPro" id="IPR001845">
    <property type="entry name" value="HTH_ArsR_DNA-bd_dom"/>
</dbReference>
<dbReference type="PROSITE" id="PS50987">
    <property type="entry name" value="HTH_ARSR_2"/>
    <property type="match status" value="1"/>
</dbReference>
<dbReference type="EMBL" id="JAINWA010000003">
    <property type="protein sequence ID" value="MCD1655198.1"/>
    <property type="molecule type" value="Genomic_DNA"/>
</dbReference>
<keyword evidence="1" id="KW-0805">Transcription regulation</keyword>
<dbReference type="PRINTS" id="PR00778">
    <property type="entry name" value="HTHARSR"/>
</dbReference>
<dbReference type="SMART" id="SM00418">
    <property type="entry name" value="HTH_ARSR"/>
    <property type="match status" value="1"/>
</dbReference>
<evidence type="ECO:0000313" key="5">
    <source>
        <dbReference type="EMBL" id="MCD1655198.1"/>
    </source>
</evidence>
<keyword evidence="6" id="KW-1185">Reference proteome</keyword>
<proteinExistence type="predicted"/>
<name>A0AAE3JJ76_9SPIR</name>
<evidence type="ECO:0000313" key="6">
    <source>
        <dbReference type="Proteomes" id="UP001198163"/>
    </source>
</evidence>
<dbReference type="GO" id="GO:0003677">
    <property type="term" value="F:DNA binding"/>
    <property type="evidence" value="ECO:0007669"/>
    <property type="project" value="UniProtKB-KW"/>
</dbReference>
<accession>A0AAE3JJ76</accession>
<evidence type="ECO:0000256" key="1">
    <source>
        <dbReference type="ARBA" id="ARBA00023015"/>
    </source>
</evidence>
<dbReference type="GO" id="GO:0003700">
    <property type="term" value="F:DNA-binding transcription factor activity"/>
    <property type="evidence" value="ECO:0007669"/>
    <property type="project" value="InterPro"/>
</dbReference>
<feature type="domain" description="HTH arsR-type" evidence="4">
    <location>
        <begin position="27"/>
        <end position="121"/>
    </location>
</feature>
<protein>
    <submittedName>
        <fullName evidence="5">Metalloregulator ArsR/SmtB family transcription factor</fullName>
    </submittedName>
</protein>
<dbReference type="RefSeq" id="WP_230756074.1">
    <property type="nucleotide sequence ID" value="NZ_JAINWA010000003.1"/>
</dbReference>
<dbReference type="SUPFAM" id="SSF46785">
    <property type="entry name" value="Winged helix' DNA-binding domain"/>
    <property type="match status" value="1"/>
</dbReference>
<dbReference type="AlphaFoldDB" id="A0AAE3JJ76"/>
<evidence type="ECO:0000259" key="4">
    <source>
        <dbReference type="PROSITE" id="PS50987"/>
    </source>
</evidence>
<sequence>MDFETEDECKILIIHEDRVIKARRDMPDEKLLQKAGDFFKALSDPARIKIVNALSSTEMCVCDLTAVLNMNQPAVSQHLRTLKQAGIVTFRKDGKVVYYSLHDEETKSIHEKVMRHINAEKE</sequence>
<evidence type="ECO:0000256" key="2">
    <source>
        <dbReference type="ARBA" id="ARBA00023125"/>
    </source>
</evidence>
<dbReference type="InterPro" id="IPR036390">
    <property type="entry name" value="WH_DNA-bd_sf"/>
</dbReference>
<dbReference type="InterPro" id="IPR036388">
    <property type="entry name" value="WH-like_DNA-bd_sf"/>
</dbReference>
<dbReference type="CDD" id="cd00090">
    <property type="entry name" value="HTH_ARSR"/>
    <property type="match status" value="1"/>
</dbReference>
<dbReference type="InterPro" id="IPR051011">
    <property type="entry name" value="Metal_resp_trans_reg"/>
</dbReference>
<comment type="caution">
    <text evidence="5">The sequence shown here is derived from an EMBL/GenBank/DDBJ whole genome shotgun (WGS) entry which is preliminary data.</text>
</comment>
<dbReference type="InterPro" id="IPR011991">
    <property type="entry name" value="ArsR-like_HTH"/>
</dbReference>
<dbReference type="Proteomes" id="UP001198163">
    <property type="component" value="Unassembled WGS sequence"/>
</dbReference>
<organism evidence="5 6">
    <name type="scientific">Teretinema zuelzerae</name>
    <dbReference type="NCBI Taxonomy" id="156"/>
    <lineage>
        <taxon>Bacteria</taxon>
        <taxon>Pseudomonadati</taxon>
        <taxon>Spirochaetota</taxon>
        <taxon>Spirochaetia</taxon>
        <taxon>Spirochaetales</taxon>
        <taxon>Treponemataceae</taxon>
        <taxon>Teretinema</taxon>
    </lineage>
</organism>
<dbReference type="Pfam" id="PF01022">
    <property type="entry name" value="HTH_5"/>
    <property type="match status" value="1"/>
</dbReference>
<dbReference type="Gene3D" id="1.10.10.10">
    <property type="entry name" value="Winged helix-like DNA-binding domain superfamily/Winged helix DNA-binding domain"/>
    <property type="match status" value="1"/>
</dbReference>
<dbReference type="PANTHER" id="PTHR43132">
    <property type="entry name" value="ARSENICAL RESISTANCE OPERON REPRESSOR ARSR-RELATED"/>
    <property type="match status" value="1"/>
</dbReference>